<dbReference type="Gene3D" id="3.40.140.10">
    <property type="entry name" value="Cytidine Deaminase, domain 2"/>
    <property type="match status" value="1"/>
</dbReference>
<keyword evidence="2" id="KW-0645">Protease</keyword>
<dbReference type="AlphaFoldDB" id="A0A1L8CRZ8"/>
<dbReference type="OrthoDB" id="9804482at2"/>
<dbReference type="PROSITE" id="PS01302">
    <property type="entry name" value="UPF0758"/>
    <property type="match status" value="1"/>
</dbReference>
<dbReference type="InterPro" id="IPR025657">
    <property type="entry name" value="RadC_JAB"/>
</dbReference>
<keyword evidence="3" id="KW-0479">Metal-binding</keyword>
<dbReference type="GO" id="GO:0046872">
    <property type="term" value="F:metal ion binding"/>
    <property type="evidence" value="ECO:0007669"/>
    <property type="project" value="UniProtKB-KW"/>
</dbReference>
<dbReference type="Gene3D" id="1.10.150.20">
    <property type="entry name" value="5' to 3' exonuclease, C-terminal subdomain"/>
    <property type="match status" value="1"/>
</dbReference>
<dbReference type="InterPro" id="IPR010994">
    <property type="entry name" value="RuvA_2-like"/>
</dbReference>
<dbReference type="STRING" id="870242.cpu_01770"/>
<reference evidence="10" key="1">
    <citation type="submission" date="2016-12" db="EMBL/GenBank/DDBJ databases">
        <title>Draft Genome Sequences od Carboxydothermus pertinax and islandicus, Hydrogenogenic Carboxydotrophic Bacteria.</title>
        <authorList>
            <person name="Fukuyama Y."/>
            <person name="Ohmae K."/>
            <person name="Yoneda Y."/>
            <person name="Yoshida T."/>
            <person name="Sako Y."/>
        </authorList>
    </citation>
    <scope>NUCLEOTIDE SEQUENCE [LARGE SCALE GENOMIC DNA]</scope>
    <source>
        <strain evidence="10">Ug1</strain>
    </source>
</reference>
<evidence type="ECO:0000256" key="4">
    <source>
        <dbReference type="ARBA" id="ARBA00022801"/>
    </source>
</evidence>
<evidence type="ECO:0000256" key="5">
    <source>
        <dbReference type="ARBA" id="ARBA00022833"/>
    </source>
</evidence>
<evidence type="ECO:0000256" key="1">
    <source>
        <dbReference type="ARBA" id="ARBA00010243"/>
    </source>
</evidence>
<evidence type="ECO:0000256" key="2">
    <source>
        <dbReference type="ARBA" id="ARBA00022670"/>
    </source>
</evidence>
<evidence type="ECO:0000313" key="9">
    <source>
        <dbReference type="EMBL" id="GAV21667.1"/>
    </source>
</evidence>
<dbReference type="PANTHER" id="PTHR30471:SF3">
    <property type="entry name" value="UPF0758 PROTEIN YEES-RELATED"/>
    <property type="match status" value="1"/>
</dbReference>
<dbReference type="CDD" id="cd08071">
    <property type="entry name" value="MPN_DUF2466"/>
    <property type="match status" value="1"/>
</dbReference>
<keyword evidence="6" id="KW-0482">Metalloprotease</keyword>
<proteinExistence type="inferred from homology"/>
<dbReference type="SUPFAM" id="SSF47781">
    <property type="entry name" value="RuvA domain 2-like"/>
    <property type="match status" value="1"/>
</dbReference>
<gene>
    <name evidence="9" type="ORF">cpu_01770</name>
</gene>
<dbReference type="SUPFAM" id="SSF102712">
    <property type="entry name" value="JAB1/MPN domain"/>
    <property type="match status" value="1"/>
</dbReference>
<dbReference type="InterPro" id="IPR020891">
    <property type="entry name" value="UPF0758_CS"/>
</dbReference>
<evidence type="ECO:0000256" key="3">
    <source>
        <dbReference type="ARBA" id="ARBA00022723"/>
    </source>
</evidence>
<dbReference type="InterPro" id="IPR037518">
    <property type="entry name" value="MPN"/>
</dbReference>
<dbReference type="PROSITE" id="PS50249">
    <property type="entry name" value="MPN"/>
    <property type="match status" value="1"/>
</dbReference>
<name>A0A1L8CRZ8_9THEO</name>
<dbReference type="PANTHER" id="PTHR30471">
    <property type="entry name" value="DNA REPAIR PROTEIN RADC"/>
    <property type="match status" value="1"/>
</dbReference>
<protein>
    <recommendedName>
        <fullName evidence="8">MPN domain-containing protein</fullName>
    </recommendedName>
</protein>
<dbReference type="EMBL" id="BDJK01000003">
    <property type="protein sequence ID" value="GAV21667.1"/>
    <property type="molecule type" value="Genomic_DNA"/>
</dbReference>
<organism evidence="9 10">
    <name type="scientific">Carboxydothermus pertinax</name>
    <dbReference type="NCBI Taxonomy" id="870242"/>
    <lineage>
        <taxon>Bacteria</taxon>
        <taxon>Bacillati</taxon>
        <taxon>Bacillota</taxon>
        <taxon>Clostridia</taxon>
        <taxon>Thermoanaerobacterales</taxon>
        <taxon>Thermoanaerobacteraceae</taxon>
        <taxon>Carboxydothermus</taxon>
    </lineage>
</organism>
<sequence length="226" mass="25028">MGEKLKNLPEELRPRERLLRQGPESLSPVELVAVLLGSGTPQENVLDLSLRLLTSFGGLKGLIHSHPEELISFKGIGAAKATKLLAALELARRYYEIAQENKINFLNPEDVYNYLRYKIGHKKQEEVIVLSLNTKNQLCGESVVAVGGVNHAGVTPREIFREAVKIGAYAVIMAHNHPSGDPTPSQEDIKFTGQVKKASEILGIKLLDHLIIGENKYISMKAERLF</sequence>
<dbReference type="NCBIfam" id="TIGR00608">
    <property type="entry name" value="radc"/>
    <property type="match status" value="1"/>
</dbReference>
<dbReference type="InterPro" id="IPR046778">
    <property type="entry name" value="UPF0758_N"/>
</dbReference>
<dbReference type="Pfam" id="PF20582">
    <property type="entry name" value="UPF0758_N"/>
    <property type="match status" value="1"/>
</dbReference>
<keyword evidence="10" id="KW-1185">Reference proteome</keyword>
<dbReference type="Proteomes" id="UP000187485">
    <property type="component" value="Unassembled WGS sequence"/>
</dbReference>
<dbReference type="GO" id="GO:0006508">
    <property type="term" value="P:proteolysis"/>
    <property type="evidence" value="ECO:0007669"/>
    <property type="project" value="UniProtKB-KW"/>
</dbReference>
<keyword evidence="4" id="KW-0378">Hydrolase</keyword>
<feature type="domain" description="MPN" evidence="8">
    <location>
        <begin position="104"/>
        <end position="226"/>
    </location>
</feature>
<keyword evidence="5" id="KW-0862">Zinc</keyword>
<dbReference type="InterPro" id="IPR001405">
    <property type="entry name" value="UPF0758"/>
</dbReference>
<dbReference type="NCBIfam" id="NF000642">
    <property type="entry name" value="PRK00024.1"/>
    <property type="match status" value="1"/>
</dbReference>
<evidence type="ECO:0000259" key="8">
    <source>
        <dbReference type="PROSITE" id="PS50249"/>
    </source>
</evidence>
<evidence type="ECO:0000313" key="10">
    <source>
        <dbReference type="Proteomes" id="UP000187485"/>
    </source>
</evidence>
<comment type="similarity">
    <text evidence="1 7">Belongs to the UPF0758 family.</text>
</comment>
<evidence type="ECO:0000256" key="7">
    <source>
        <dbReference type="RuleBase" id="RU003797"/>
    </source>
</evidence>
<dbReference type="RefSeq" id="WP_075858113.1">
    <property type="nucleotide sequence ID" value="NZ_BDJK01000003.1"/>
</dbReference>
<dbReference type="Pfam" id="PF04002">
    <property type="entry name" value="RadC"/>
    <property type="match status" value="1"/>
</dbReference>
<comment type="caution">
    <text evidence="9">The sequence shown here is derived from an EMBL/GenBank/DDBJ whole genome shotgun (WGS) entry which is preliminary data.</text>
</comment>
<accession>A0A1L8CRZ8</accession>
<dbReference type="GO" id="GO:0008237">
    <property type="term" value="F:metallopeptidase activity"/>
    <property type="evidence" value="ECO:0007669"/>
    <property type="project" value="UniProtKB-KW"/>
</dbReference>
<evidence type="ECO:0000256" key="6">
    <source>
        <dbReference type="ARBA" id="ARBA00023049"/>
    </source>
</evidence>